<evidence type="ECO:0000256" key="1">
    <source>
        <dbReference type="ARBA" id="ARBA00001526"/>
    </source>
</evidence>
<evidence type="ECO:0000313" key="6">
    <source>
        <dbReference type="EMBL" id="RXG23312.1"/>
    </source>
</evidence>
<dbReference type="Gene3D" id="3.40.710.10">
    <property type="entry name" value="DD-peptidase/beta-lactamase superfamily"/>
    <property type="match status" value="1"/>
</dbReference>
<evidence type="ECO:0000256" key="3">
    <source>
        <dbReference type="ARBA" id="ARBA00012865"/>
    </source>
</evidence>
<feature type="domain" description="Beta-lactamase class A catalytic" evidence="5">
    <location>
        <begin position="73"/>
        <end position="118"/>
    </location>
</feature>
<keyword evidence="4" id="KW-0732">Signal</keyword>
<dbReference type="AlphaFoldDB" id="A0A4V1KR13"/>
<dbReference type="InterPro" id="IPR000871">
    <property type="entry name" value="Beta-lactam_class-A"/>
</dbReference>
<sequence length="312" mass="34811">MKRLKLLILLLVVAIFSNTFAQELPLKICIDAPLENFNSKILTTQLYNQITKDPKLKSLIANKKMSVGIVSLDDPNAIQYAGINGEEMMYAASLPKIAILLAAMDAIDKGEMKETAEIKNDMWLMISKSNNQASTRMIDRLGYDKISSVLTSDKYKLYDKTNGGGLWVGKRYAAAGERRPDPLKGLSHAATAEQVCRFYYKLVTGTLVSAERSKEMLDIMENPSLHHKFVNTLERIAPTARLFRKSGSWQNYHSDSILVWGENGRKYILVALVEDPNGEQIIRNLVFPVEKALQKSRTLLASATKGAGRIGD</sequence>
<dbReference type="InterPro" id="IPR012338">
    <property type="entry name" value="Beta-lactam/transpept-like"/>
</dbReference>
<dbReference type="GO" id="GO:0046677">
    <property type="term" value="P:response to antibiotic"/>
    <property type="evidence" value="ECO:0007669"/>
    <property type="project" value="InterPro"/>
</dbReference>
<accession>A0A4V1KR13</accession>
<dbReference type="PANTHER" id="PTHR35333">
    <property type="entry name" value="BETA-LACTAMASE"/>
    <property type="match status" value="1"/>
</dbReference>
<reference evidence="6 7" key="1">
    <citation type="submission" date="2018-07" db="EMBL/GenBank/DDBJ databases">
        <title>Leeuwenhoekiella genomics.</title>
        <authorList>
            <person name="Tahon G."/>
            <person name="Willems A."/>
        </authorList>
    </citation>
    <scope>NUCLEOTIDE SEQUENCE [LARGE SCALE GENOMIC DNA]</scope>
    <source>
        <strain evidence="6 7">LMG 22550</strain>
    </source>
</reference>
<comment type="caution">
    <text evidence="6">The sequence shown here is derived from an EMBL/GenBank/DDBJ whole genome shotgun (WGS) entry which is preliminary data.</text>
</comment>
<dbReference type="GO" id="GO:0008800">
    <property type="term" value="F:beta-lactamase activity"/>
    <property type="evidence" value="ECO:0007669"/>
    <property type="project" value="UniProtKB-EC"/>
</dbReference>
<dbReference type="GO" id="GO:0030655">
    <property type="term" value="P:beta-lactam antibiotic catabolic process"/>
    <property type="evidence" value="ECO:0007669"/>
    <property type="project" value="InterPro"/>
</dbReference>
<comment type="similarity">
    <text evidence="2">Belongs to the class-A beta-lactamase family.</text>
</comment>
<name>A0A4V1KR13_9FLAO</name>
<dbReference type="OrthoDB" id="5291324at2"/>
<proteinExistence type="inferred from homology"/>
<feature type="chain" id="PRO_5020640066" description="beta-lactamase" evidence="4">
    <location>
        <begin position="22"/>
        <end position="312"/>
    </location>
</feature>
<dbReference type="PANTHER" id="PTHR35333:SF3">
    <property type="entry name" value="BETA-LACTAMASE-TYPE TRANSPEPTIDASE FOLD CONTAINING PROTEIN"/>
    <property type="match status" value="1"/>
</dbReference>
<dbReference type="Pfam" id="PF13354">
    <property type="entry name" value="Beta-lactamase2"/>
    <property type="match status" value="2"/>
</dbReference>
<evidence type="ECO:0000256" key="4">
    <source>
        <dbReference type="SAM" id="SignalP"/>
    </source>
</evidence>
<keyword evidence="7" id="KW-1185">Reference proteome</keyword>
<feature type="domain" description="Beta-lactamase class A catalytic" evidence="5">
    <location>
        <begin position="122"/>
        <end position="273"/>
    </location>
</feature>
<evidence type="ECO:0000259" key="5">
    <source>
        <dbReference type="Pfam" id="PF13354"/>
    </source>
</evidence>
<evidence type="ECO:0000313" key="7">
    <source>
        <dbReference type="Proteomes" id="UP000289238"/>
    </source>
</evidence>
<organism evidence="6 7">
    <name type="scientific">Leeuwenhoekiella aequorea</name>
    <dbReference type="NCBI Taxonomy" id="283736"/>
    <lineage>
        <taxon>Bacteria</taxon>
        <taxon>Pseudomonadati</taxon>
        <taxon>Bacteroidota</taxon>
        <taxon>Flavobacteriia</taxon>
        <taxon>Flavobacteriales</taxon>
        <taxon>Flavobacteriaceae</taxon>
        <taxon>Leeuwenhoekiella</taxon>
    </lineage>
</organism>
<protein>
    <recommendedName>
        <fullName evidence="3">beta-lactamase</fullName>
        <ecNumber evidence="3">3.5.2.6</ecNumber>
    </recommendedName>
</protein>
<dbReference type="RefSeq" id="WP_128756852.1">
    <property type="nucleotide sequence ID" value="NZ_QOVM01000002.1"/>
</dbReference>
<gene>
    <name evidence="6" type="ORF">DSM00_925</name>
</gene>
<dbReference type="EC" id="3.5.2.6" evidence="3"/>
<dbReference type="Proteomes" id="UP000289238">
    <property type="component" value="Unassembled WGS sequence"/>
</dbReference>
<dbReference type="SUPFAM" id="SSF56601">
    <property type="entry name" value="beta-lactamase/transpeptidase-like"/>
    <property type="match status" value="1"/>
</dbReference>
<dbReference type="InterPro" id="IPR045155">
    <property type="entry name" value="Beta-lactam_cat"/>
</dbReference>
<dbReference type="EMBL" id="QOVM01000002">
    <property type="protein sequence ID" value="RXG23312.1"/>
    <property type="molecule type" value="Genomic_DNA"/>
</dbReference>
<feature type="signal peptide" evidence="4">
    <location>
        <begin position="1"/>
        <end position="21"/>
    </location>
</feature>
<evidence type="ECO:0000256" key="2">
    <source>
        <dbReference type="ARBA" id="ARBA00009009"/>
    </source>
</evidence>
<comment type="catalytic activity">
    <reaction evidence="1">
        <text>a beta-lactam + H2O = a substituted beta-amino acid</text>
        <dbReference type="Rhea" id="RHEA:20401"/>
        <dbReference type="ChEBI" id="CHEBI:15377"/>
        <dbReference type="ChEBI" id="CHEBI:35627"/>
        <dbReference type="ChEBI" id="CHEBI:140347"/>
        <dbReference type="EC" id="3.5.2.6"/>
    </reaction>
</comment>